<protein>
    <submittedName>
        <fullName evidence="1">Uncharacterized protein</fullName>
    </submittedName>
</protein>
<sequence length="73" mass="8141">MPTDALEHLQRAHRANNKQIQRNGDEHETAAWEAYCRAQGGMGIGREAAIKLAMRAQRSGPLWRCHAAAAFWG</sequence>
<dbReference type="EMBL" id="JBIGIC010000009">
    <property type="protein sequence ID" value="MFG6488607.1"/>
    <property type="molecule type" value="Genomic_DNA"/>
</dbReference>
<accession>A0ABW7HFI7</accession>
<keyword evidence="2" id="KW-1185">Reference proteome</keyword>
<reference evidence="1 2" key="1">
    <citation type="submission" date="2024-08" db="EMBL/GenBank/DDBJ databases">
        <authorList>
            <person name="Lu H."/>
        </authorList>
    </citation>
    <scope>NUCLEOTIDE SEQUENCE [LARGE SCALE GENOMIC DNA]</scope>
    <source>
        <strain evidence="1 2">BYS78W</strain>
    </source>
</reference>
<name>A0ABW7HFI7_9BURK</name>
<proteinExistence type="predicted"/>
<evidence type="ECO:0000313" key="1">
    <source>
        <dbReference type="EMBL" id="MFG6488607.1"/>
    </source>
</evidence>
<dbReference type="RefSeq" id="WP_394413838.1">
    <property type="nucleotide sequence ID" value="NZ_JBIGIC010000009.1"/>
</dbReference>
<gene>
    <name evidence="1" type="ORF">ACG04R_18105</name>
</gene>
<comment type="caution">
    <text evidence="1">The sequence shown here is derived from an EMBL/GenBank/DDBJ whole genome shotgun (WGS) entry which is preliminary data.</text>
</comment>
<evidence type="ECO:0000313" key="2">
    <source>
        <dbReference type="Proteomes" id="UP001606134"/>
    </source>
</evidence>
<dbReference type="Proteomes" id="UP001606134">
    <property type="component" value="Unassembled WGS sequence"/>
</dbReference>
<organism evidence="1 2">
    <name type="scientific">Pelomonas candidula</name>
    <dbReference type="NCBI Taxonomy" id="3299025"/>
    <lineage>
        <taxon>Bacteria</taxon>
        <taxon>Pseudomonadati</taxon>
        <taxon>Pseudomonadota</taxon>
        <taxon>Betaproteobacteria</taxon>
        <taxon>Burkholderiales</taxon>
        <taxon>Sphaerotilaceae</taxon>
        <taxon>Roseateles</taxon>
    </lineage>
</organism>